<keyword evidence="2" id="KW-1185">Reference proteome</keyword>
<proteinExistence type="predicted"/>
<sequence length="72" mass="7866">MVSQEIRSCAIALGSIMHQVRPEQAAVLRLVRQNLAVAADEAEEMEGLFPVPRMAESIPGDEEITEEMAKTA</sequence>
<reference evidence="2" key="1">
    <citation type="submission" date="2016-06" db="EMBL/GenBank/DDBJ databases">
        <title>Draft genome sequence of Desulfoplanes formicivorans strain Pf12B.</title>
        <authorList>
            <person name="Watanabe M."/>
            <person name="Kojima H."/>
            <person name="Fukui M."/>
        </authorList>
    </citation>
    <scope>NUCLEOTIDE SEQUENCE [LARGE SCALE GENOMIC DNA]</scope>
    <source>
        <strain evidence="2">Pf12B</strain>
    </source>
</reference>
<evidence type="ECO:0000313" key="1">
    <source>
        <dbReference type="EMBL" id="GAU08117.1"/>
    </source>
</evidence>
<protein>
    <submittedName>
        <fullName evidence="1">Uncharacterized protein</fullName>
    </submittedName>
</protein>
<dbReference type="STRING" id="1592317.DPF_0820"/>
<name>A0A194ADF2_9BACT</name>
<dbReference type="EMBL" id="BDFE01000009">
    <property type="protein sequence ID" value="GAU08117.1"/>
    <property type="molecule type" value="Genomic_DNA"/>
</dbReference>
<organism evidence="1 2">
    <name type="scientific">Desulfoplanes formicivorans</name>
    <dbReference type="NCBI Taxonomy" id="1592317"/>
    <lineage>
        <taxon>Bacteria</taxon>
        <taxon>Pseudomonadati</taxon>
        <taxon>Thermodesulfobacteriota</taxon>
        <taxon>Desulfovibrionia</taxon>
        <taxon>Desulfovibrionales</taxon>
        <taxon>Desulfoplanaceae</taxon>
        <taxon>Desulfoplanes</taxon>
    </lineage>
</organism>
<comment type="caution">
    <text evidence="1">The sequence shown here is derived from an EMBL/GenBank/DDBJ whole genome shotgun (WGS) entry which is preliminary data.</text>
</comment>
<gene>
    <name evidence="1" type="ORF">DPF_0820</name>
</gene>
<dbReference type="AlphaFoldDB" id="A0A194ADF2"/>
<dbReference type="Proteomes" id="UP000095200">
    <property type="component" value="Unassembled WGS sequence"/>
</dbReference>
<accession>A0A194ADF2</accession>
<evidence type="ECO:0000313" key="2">
    <source>
        <dbReference type="Proteomes" id="UP000095200"/>
    </source>
</evidence>
<dbReference type="RefSeq" id="WP_069857612.1">
    <property type="nucleotide sequence ID" value="NZ_BDFE01000009.1"/>
</dbReference>